<evidence type="ECO:0000256" key="3">
    <source>
        <dbReference type="PROSITE-ProRule" id="PRU00124"/>
    </source>
</evidence>
<name>A0AA36FUA6_9BILA</name>
<evidence type="ECO:0000256" key="4">
    <source>
        <dbReference type="SAM" id="Phobius"/>
    </source>
</evidence>
<dbReference type="InterPro" id="IPR002172">
    <property type="entry name" value="LDrepeatLR_classA_rpt"/>
</dbReference>
<feature type="disulfide bond" evidence="3">
    <location>
        <begin position="282"/>
        <end position="300"/>
    </location>
</feature>
<accession>A0AA36FUA6</accession>
<keyword evidence="1" id="KW-0677">Repeat</keyword>
<dbReference type="PROSITE" id="PS01180">
    <property type="entry name" value="CUB"/>
    <property type="match status" value="2"/>
</dbReference>
<dbReference type="CDD" id="cd00041">
    <property type="entry name" value="CUB"/>
    <property type="match status" value="2"/>
</dbReference>
<dbReference type="SUPFAM" id="SSF57424">
    <property type="entry name" value="LDL receptor-like module"/>
    <property type="match status" value="1"/>
</dbReference>
<protein>
    <recommendedName>
        <fullName evidence="5">CUB domain-containing protein</fullName>
    </recommendedName>
</protein>
<dbReference type="EMBL" id="CATQJA010000423">
    <property type="protein sequence ID" value="CAJ0560161.1"/>
    <property type="molecule type" value="Genomic_DNA"/>
</dbReference>
<feature type="domain" description="CUB" evidence="5">
    <location>
        <begin position="26"/>
        <end position="151"/>
    </location>
</feature>
<dbReference type="AlphaFoldDB" id="A0AA36FUA6"/>
<comment type="caution">
    <text evidence="6">The sequence shown here is derived from an EMBL/GenBank/DDBJ whole genome shotgun (WGS) entry which is preliminary data.</text>
</comment>
<keyword evidence="4" id="KW-1133">Transmembrane helix</keyword>
<dbReference type="Gene3D" id="2.60.120.290">
    <property type="entry name" value="Spermadhesin, CUB domain"/>
    <property type="match status" value="2"/>
</dbReference>
<keyword evidence="4" id="KW-0472">Membrane</keyword>
<feature type="domain" description="CUB" evidence="5">
    <location>
        <begin position="165"/>
        <end position="241"/>
    </location>
</feature>
<organism evidence="6 7">
    <name type="scientific">Mesorhabditis spiculigera</name>
    <dbReference type="NCBI Taxonomy" id="96644"/>
    <lineage>
        <taxon>Eukaryota</taxon>
        <taxon>Metazoa</taxon>
        <taxon>Ecdysozoa</taxon>
        <taxon>Nematoda</taxon>
        <taxon>Chromadorea</taxon>
        <taxon>Rhabditida</taxon>
        <taxon>Rhabditina</taxon>
        <taxon>Rhabditomorpha</taxon>
        <taxon>Rhabditoidea</taxon>
        <taxon>Rhabditidae</taxon>
        <taxon>Mesorhabditinae</taxon>
        <taxon>Mesorhabditis</taxon>
    </lineage>
</organism>
<dbReference type="Pfam" id="PF00057">
    <property type="entry name" value="Ldl_recept_a"/>
    <property type="match status" value="1"/>
</dbReference>
<dbReference type="Pfam" id="PF00431">
    <property type="entry name" value="CUB"/>
    <property type="match status" value="2"/>
</dbReference>
<keyword evidence="7" id="KW-1185">Reference proteome</keyword>
<dbReference type="Proteomes" id="UP001177023">
    <property type="component" value="Unassembled WGS sequence"/>
</dbReference>
<dbReference type="PANTHER" id="PTHR24251:SF28">
    <property type="entry name" value="NEUROPILIN AND TOLLOID-LIKE, ISOFORM B"/>
    <property type="match status" value="1"/>
</dbReference>
<dbReference type="SMART" id="SM00192">
    <property type="entry name" value="LDLa"/>
    <property type="match status" value="1"/>
</dbReference>
<dbReference type="InterPro" id="IPR035914">
    <property type="entry name" value="Sperma_CUB_dom_sf"/>
</dbReference>
<evidence type="ECO:0000256" key="2">
    <source>
        <dbReference type="ARBA" id="ARBA00023157"/>
    </source>
</evidence>
<evidence type="ECO:0000313" key="7">
    <source>
        <dbReference type="Proteomes" id="UP001177023"/>
    </source>
</evidence>
<dbReference type="CDD" id="cd00112">
    <property type="entry name" value="LDLa"/>
    <property type="match status" value="1"/>
</dbReference>
<comment type="caution">
    <text evidence="3">Lacks conserved residue(s) required for the propagation of feature annotation.</text>
</comment>
<evidence type="ECO:0000313" key="6">
    <source>
        <dbReference type="EMBL" id="CAJ0560161.1"/>
    </source>
</evidence>
<keyword evidence="4" id="KW-0812">Transmembrane</keyword>
<dbReference type="PROSITE" id="PS50068">
    <property type="entry name" value="LDLRA_2"/>
    <property type="match status" value="1"/>
</dbReference>
<feature type="non-terminal residue" evidence="6">
    <location>
        <position position="381"/>
    </location>
</feature>
<dbReference type="PROSITE" id="PS01209">
    <property type="entry name" value="LDLRA_1"/>
    <property type="match status" value="1"/>
</dbReference>
<dbReference type="PANTHER" id="PTHR24251">
    <property type="entry name" value="OVOCHYMASE-RELATED"/>
    <property type="match status" value="1"/>
</dbReference>
<reference evidence="6" key="1">
    <citation type="submission" date="2023-06" db="EMBL/GenBank/DDBJ databases">
        <authorList>
            <person name="Delattre M."/>
        </authorList>
    </citation>
    <scope>NUCLEOTIDE SEQUENCE</scope>
    <source>
        <strain evidence="6">AF72</strain>
    </source>
</reference>
<dbReference type="SMART" id="SM00042">
    <property type="entry name" value="CUB"/>
    <property type="match status" value="1"/>
</dbReference>
<proteinExistence type="predicted"/>
<dbReference type="SUPFAM" id="SSF49854">
    <property type="entry name" value="Spermadhesin, CUB domain"/>
    <property type="match status" value="2"/>
</dbReference>
<dbReference type="InterPro" id="IPR000859">
    <property type="entry name" value="CUB_dom"/>
</dbReference>
<dbReference type="InterPro" id="IPR036055">
    <property type="entry name" value="LDL_receptor-like_sf"/>
</dbReference>
<gene>
    <name evidence="6" type="ORF">MSPICULIGERA_LOCUS1477</name>
</gene>
<sequence>MSQPHYLLGIALPAPEIFPENNSNLCGTLFGLGLESLASIASPKYPEHYPSKQDCVRVIQASPGYDIVVKFNHFFQIEDAYGSNPAQDQPCPNDYIEFRDGRYGFSTLIGKFCGNVLPAVEIRAVSGYMWLRFHSDDYLEYKGFHATHEMVRSLAPAYSQGANECHFEVHNALDGWIDSKAIQHVRPNPGPVECVWRIESPPHLQLSLSFDQFELARPNNCEDRFVEIMRSHGVRDIYTGGHVLFLRLRLSSGKLVAQTKIRALYSSFINDKNCSLIDMLSCGDGKCIPKELACNGNRNCPYASDETLCTGSTRSALKLFIYSGYSPLILLIILVFITVVALYVWSFHAHTFCEPFGEKLEAPTPVENGHLKPEHAVLQHY</sequence>
<evidence type="ECO:0000259" key="5">
    <source>
        <dbReference type="PROSITE" id="PS01180"/>
    </source>
</evidence>
<dbReference type="Gene3D" id="4.10.400.10">
    <property type="entry name" value="Low-density Lipoprotein Receptor"/>
    <property type="match status" value="1"/>
</dbReference>
<feature type="disulfide bond" evidence="3">
    <location>
        <begin position="294"/>
        <end position="309"/>
    </location>
</feature>
<feature type="transmembrane region" description="Helical" evidence="4">
    <location>
        <begin position="319"/>
        <end position="345"/>
    </location>
</feature>
<evidence type="ECO:0000256" key="1">
    <source>
        <dbReference type="ARBA" id="ARBA00022737"/>
    </source>
</evidence>
<keyword evidence="2 3" id="KW-1015">Disulfide bond</keyword>
<dbReference type="InterPro" id="IPR023415">
    <property type="entry name" value="LDLR_class-A_CS"/>
</dbReference>